<name>Q2GPN9_CHAGB</name>
<feature type="binding site" evidence="6">
    <location>
        <position position="185"/>
    </location>
    <ligand>
        <name>FAD</name>
        <dbReference type="ChEBI" id="CHEBI:57692"/>
    </ligand>
</feature>
<dbReference type="OrthoDB" id="4564677at2759"/>
<organism evidence="9 10">
    <name type="scientific">Chaetomium globosum (strain ATCC 6205 / CBS 148.51 / DSM 1962 / NBRC 6347 / NRRL 1970)</name>
    <name type="common">Soil fungus</name>
    <dbReference type="NCBI Taxonomy" id="306901"/>
    <lineage>
        <taxon>Eukaryota</taxon>
        <taxon>Fungi</taxon>
        <taxon>Dikarya</taxon>
        <taxon>Ascomycota</taxon>
        <taxon>Pezizomycotina</taxon>
        <taxon>Sordariomycetes</taxon>
        <taxon>Sordariomycetidae</taxon>
        <taxon>Sordariales</taxon>
        <taxon>Chaetomiaceae</taxon>
        <taxon>Chaetomium</taxon>
    </lineage>
</organism>
<dbReference type="Gene3D" id="2.40.30.10">
    <property type="entry name" value="Translation factors"/>
    <property type="match status" value="1"/>
</dbReference>
<evidence type="ECO:0000256" key="6">
    <source>
        <dbReference type="PIRSR" id="PIRSR601834-1"/>
    </source>
</evidence>
<feature type="domain" description="FAD-binding FR-type" evidence="8">
    <location>
        <begin position="73"/>
        <end position="209"/>
    </location>
</feature>
<evidence type="ECO:0000256" key="5">
    <source>
        <dbReference type="ARBA" id="ARBA00023002"/>
    </source>
</evidence>
<dbReference type="InterPro" id="IPR039261">
    <property type="entry name" value="FNR_nucleotide-bd"/>
</dbReference>
<dbReference type="VEuPathDB" id="FungiDB:CHGG_10065"/>
<feature type="compositionally biased region" description="Basic and acidic residues" evidence="7">
    <location>
        <begin position="47"/>
        <end position="63"/>
    </location>
</feature>
<feature type="compositionally biased region" description="Pro residues" evidence="7">
    <location>
        <begin position="169"/>
        <end position="180"/>
    </location>
</feature>
<dbReference type="GO" id="GO:0016491">
    <property type="term" value="F:oxidoreductase activity"/>
    <property type="evidence" value="ECO:0007669"/>
    <property type="project" value="UniProtKB-KW"/>
</dbReference>
<dbReference type="PANTHER" id="PTHR19370:SF185">
    <property type="entry name" value="NADH-CYTOCHROME B5 REDUCTASE"/>
    <property type="match status" value="1"/>
</dbReference>
<comment type="cofactor">
    <cofactor evidence="1 6">
        <name>FAD</name>
        <dbReference type="ChEBI" id="CHEBI:57692"/>
    </cofactor>
</comment>
<dbReference type="InterPro" id="IPR001433">
    <property type="entry name" value="OxRdtase_FAD/NAD-bd"/>
</dbReference>
<keyword evidence="5" id="KW-0560">Oxidoreductase</keyword>
<gene>
    <name evidence="9" type="ORF">CHGG_10065</name>
</gene>
<comment type="similarity">
    <text evidence="2">Belongs to the flavoprotein pyridine nucleotide cytochrome reductase family.</text>
</comment>
<dbReference type="EMBL" id="CH408035">
    <property type="protein sequence ID" value="EAQ83661.1"/>
    <property type="molecule type" value="Genomic_DNA"/>
</dbReference>
<protein>
    <recommendedName>
        <fullName evidence="8">FAD-binding FR-type domain-containing protein</fullName>
    </recommendedName>
</protein>
<dbReference type="InterPro" id="IPR017938">
    <property type="entry name" value="Riboflavin_synthase-like_b-brl"/>
</dbReference>
<evidence type="ECO:0000259" key="8">
    <source>
        <dbReference type="PROSITE" id="PS51384"/>
    </source>
</evidence>
<dbReference type="GO" id="GO:0071949">
    <property type="term" value="F:FAD binding"/>
    <property type="evidence" value="ECO:0007669"/>
    <property type="project" value="TreeGrafter"/>
</dbReference>
<feature type="region of interest" description="Disordered" evidence="7">
    <location>
        <begin position="92"/>
        <end position="186"/>
    </location>
</feature>
<dbReference type="STRING" id="306901.Q2GPN9"/>
<dbReference type="Proteomes" id="UP000001056">
    <property type="component" value="Unassembled WGS sequence"/>
</dbReference>
<dbReference type="OMA" id="SHAGKCH"/>
<dbReference type="CDD" id="cd06183">
    <property type="entry name" value="cyt_b5_reduct_like"/>
    <property type="match status" value="1"/>
</dbReference>
<evidence type="ECO:0000256" key="3">
    <source>
        <dbReference type="ARBA" id="ARBA00022630"/>
    </source>
</evidence>
<dbReference type="Gene3D" id="3.40.50.80">
    <property type="entry name" value="Nucleotide-binding domain of ferredoxin-NADP reductase (FNR) module"/>
    <property type="match status" value="1"/>
</dbReference>
<dbReference type="PANTHER" id="PTHR19370">
    <property type="entry name" value="NADH-CYTOCHROME B5 REDUCTASE"/>
    <property type="match status" value="1"/>
</dbReference>
<dbReference type="RefSeq" id="XP_001227992.1">
    <property type="nucleotide sequence ID" value="XM_001227991.1"/>
</dbReference>
<dbReference type="Pfam" id="PF00175">
    <property type="entry name" value="NAD_binding_1"/>
    <property type="match status" value="1"/>
</dbReference>
<dbReference type="AlphaFoldDB" id="Q2GPN9"/>
<dbReference type="HOGENOM" id="CLU_003827_0_0_1"/>
<dbReference type="GeneID" id="4396585"/>
<evidence type="ECO:0000313" key="10">
    <source>
        <dbReference type="Proteomes" id="UP000001056"/>
    </source>
</evidence>
<dbReference type="SUPFAM" id="SSF63380">
    <property type="entry name" value="Riboflavin synthase domain-like"/>
    <property type="match status" value="1"/>
</dbReference>
<evidence type="ECO:0000256" key="1">
    <source>
        <dbReference type="ARBA" id="ARBA00001974"/>
    </source>
</evidence>
<proteinExistence type="inferred from homology"/>
<dbReference type="PROSITE" id="PS51384">
    <property type="entry name" value="FAD_FR"/>
    <property type="match status" value="1"/>
</dbReference>
<dbReference type="InterPro" id="IPR001834">
    <property type="entry name" value="CBR-like"/>
</dbReference>
<evidence type="ECO:0000256" key="2">
    <source>
        <dbReference type="ARBA" id="ARBA00006105"/>
    </source>
</evidence>
<feature type="binding site" evidence="6">
    <location>
        <position position="242"/>
    </location>
    <ligand>
        <name>FAD</name>
        <dbReference type="ChEBI" id="CHEBI:57692"/>
    </ligand>
</feature>
<evidence type="ECO:0000256" key="7">
    <source>
        <dbReference type="SAM" id="MobiDB-lite"/>
    </source>
</evidence>
<keyword evidence="10" id="KW-1185">Reference proteome</keyword>
<dbReference type="eggNOG" id="KOG0534">
    <property type="taxonomic scope" value="Eukaryota"/>
</dbReference>
<feature type="binding site" evidence="6">
    <location>
        <position position="125"/>
    </location>
    <ligand>
        <name>FAD</name>
        <dbReference type="ChEBI" id="CHEBI:57692"/>
    </ligand>
</feature>
<keyword evidence="4 6" id="KW-0274">FAD</keyword>
<feature type="region of interest" description="Disordered" evidence="7">
    <location>
        <begin position="47"/>
        <end position="80"/>
    </location>
</feature>
<evidence type="ECO:0000256" key="4">
    <source>
        <dbReference type="ARBA" id="ARBA00022827"/>
    </source>
</evidence>
<reference evidence="10" key="1">
    <citation type="journal article" date="2015" name="Genome Announc.">
        <title>Draft genome sequence of the cellulolytic fungus Chaetomium globosum.</title>
        <authorList>
            <person name="Cuomo C.A."/>
            <person name="Untereiner W.A."/>
            <person name="Ma L.-J."/>
            <person name="Grabherr M."/>
            <person name="Birren B.W."/>
        </authorList>
    </citation>
    <scope>NUCLEOTIDE SEQUENCE [LARGE SCALE GENOMIC DNA]</scope>
    <source>
        <strain evidence="10">ATCC 6205 / CBS 148.51 / DSM 1962 / NBRC 6347 / NRRL 1970</strain>
    </source>
</reference>
<keyword evidence="3 6" id="KW-0285">Flavoprotein</keyword>
<feature type="compositionally biased region" description="Pro residues" evidence="7">
    <location>
        <begin position="142"/>
        <end position="159"/>
    </location>
</feature>
<dbReference type="InParanoid" id="Q2GPN9"/>
<dbReference type="PRINTS" id="PR00406">
    <property type="entry name" value="CYTB5RDTASE"/>
</dbReference>
<dbReference type="SUPFAM" id="SSF52343">
    <property type="entry name" value="Ferredoxin reductase-like, C-terminal NADP-linked domain"/>
    <property type="match status" value="1"/>
</dbReference>
<dbReference type="InterPro" id="IPR017927">
    <property type="entry name" value="FAD-bd_FR_type"/>
</dbReference>
<sequence length="367" mass="40299">MSHAGKCHHDTTEEFSSIHDDYGYKKLQECILGAVTEKTANYIKQTAEKASKKRAEDAQKQGEEGAQLALQKHRWVPVKLVDRREISDDTRTYTFELPPGRARTWPRDMPAPPKRRDERKPRKNPPTPPESPTTRFHTQPQPQQPPTPNPSSSSTPPPNNHSLHLRPNPSKPTSPRPPKPGGALSNLLDCMPLGEEVEIRGPTGDIVYLGNSEFLITGAFVPQPRRLRFPRVSLVLGGSGITPGYALMAAVMQGMRGGGGEGDGDGTEVRAVDANKSEGDILLKGELDRFERESEGRVKVTHVLSDAGEGWEGERGLVDADLLKKVLFPPEEGSAVFLCGPPGLVRMVALPALKEWGYVEDENLFGF</sequence>
<accession>Q2GPN9</accession>
<evidence type="ECO:0000313" key="9">
    <source>
        <dbReference type="EMBL" id="EAQ83661.1"/>
    </source>
</evidence>